<protein>
    <submittedName>
        <fullName evidence="1">Uncharacterized protein</fullName>
    </submittedName>
</protein>
<keyword evidence="2" id="KW-1185">Reference proteome</keyword>
<evidence type="ECO:0000313" key="2">
    <source>
        <dbReference type="Proteomes" id="UP001371391"/>
    </source>
</evidence>
<reference evidence="1 2" key="1">
    <citation type="submission" date="2024-02" db="EMBL/GenBank/DDBJ databases">
        <title>Bacteria isolated from the canopy kelp, Nereocystis luetkeana.</title>
        <authorList>
            <person name="Pfister C.A."/>
            <person name="Younker I.T."/>
            <person name="Light S.H."/>
        </authorList>
    </citation>
    <scope>NUCLEOTIDE SEQUENCE [LARGE SCALE GENOMIC DNA]</scope>
    <source>
        <strain evidence="1 2">TI.1.03</strain>
    </source>
</reference>
<name>A0ABU9H6G9_9GAMM</name>
<evidence type="ECO:0000313" key="1">
    <source>
        <dbReference type="EMBL" id="MEL0657453.1"/>
    </source>
</evidence>
<sequence>HRTVCHSVNPSFIDSMGKAIYINSRGRGFQIRIVTIQQLMPETFTTLAGSKTTYMSTEQLQYLSR</sequence>
<dbReference type="EMBL" id="JBAKAW010000270">
    <property type="protein sequence ID" value="MEL0657453.1"/>
    <property type="molecule type" value="Genomic_DNA"/>
</dbReference>
<gene>
    <name evidence="1" type="ORF">V6257_20970</name>
</gene>
<dbReference type="Proteomes" id="UP001371391">
    <property type="component" value="Unassembled WGS sequence"/>
</dbReference>
<feature type="non-terminal residue" evidence="1">
    <location>
        <position position="1"/>
    </location>
</feature>
<accession>A0ABU9H6G9</accession>
<organism evidence="1 2">
    <name type="scientific">Pseudoalteromonas issachenkonii</name>
    <dbReference type="NCBI Taxonomy" id="152297"/>
    <lineage>
        <taxon>Bacteria</taxon>
        <taxon>Pseudomonadati</taxon>
        <taxon>Pseudomonadota</taxon>
        <taxon>Gammaproteobacteria</taxon>
        <taxon>Alteromonadales</taxon>
        <taxon>Pseudoalteromonadaceae</taxon>
        <taxon>Pseudoalteromonas</taxon>
    </lineage>
</organism>
<proteinExistence type="predicted"/>
<comment type="caution">
    <text evidence="1">The sequence shown here is derived from an EMBL/GenBank/DDBJ whole genome shotgun (WGS) entry which is preliminary data.</text>
</comment>